<comment type="cofactor">
    <cofactor evidence="3">
        <name>FMN</name>
        <dbReference type="ChEBI" id="CHEBI:58210"/>
    </cofactor>
    <text evidence="3">Binds 1 FMN per subunit.</text>
</comment>
<comment type="function">
    <text evidence="3">Catalyzes two sequential steps in the biosynthesis of coenzyme A. In the first step cysteine is conjugated to 4'-phosphopantothenate to form 4-phosphopantothenoylcysteine. In the second step the latter compound is decarboxylated to form 4'-phosphopantotheine.</text>
</comment>
<name>A0A0A1ZFW8_PROMR</name>
<evidence type="ECO:0000259" key="5">
    <source>
        <dbReference type="Pfam" id="PF02441"/>
    </source>
</evidence>
<keyword evidence="3" id="KW-0511">Multifunctional enzyme</keyword>
<feature type="binding site" evidence="3">
    <location>
        <position position="292"/>
    </location>
    <ligand>
        <name>CTP</name>
        <dbReference type="ChEBI" id="CHEBI:37563"/>
    </ligand>
</feature>
<comment type="cofactor">
    <cofactor evidence="3">
        <name>Mg(2+)</name>
        <dbReference type="ChEBI" id="CHEBI:18420"/>
    </cofactor>
</comment>
<gene>
    <name evidence="3" type="primary">coaBC</name>
    <name evidence="7" type="ORF">EU91_0400</name>
</gene>
<comment type="catalytic activity">
    <reaction evidence="3 4">
        <text>N-[(R)-4-phosphopantothenoyl]-L-cysteine + H(+) = (R)-4'-phosphopantetheine + CO2</text>
        <dbReference type="Rhea" id="RHEA:16793"/>
        <dbReference type="ChEBI" id="CHEBI:15378"/>
        <dbReference type="ChEBI" id="CHEBI:16526"/>
        <dbReference type="ChEBI" id="CHEBI:59458"/>
        <dbReference type="ChEBI" id="CHEBI:61723"/>
        <dbReference type="EC" id="4.1.1.36"/>
    </reaction>
</comment>
<dbReference type="GO" id="GO:0010181">
    <property type="term" value="F:FMN binding"/>
    <property type="evidence" value="ECO:0007669"/>
    <property type="project" value="UniProtKB-UniRule"/>
</dbReference>
<comment type="caution">
    <text evidence="7">The sequence shown here is derived from an EMBL/GenBank/DDBJ whole genome shotgun (WGS) entry which is preliminary data.</text>
</comment>
<dbReference type="GO" id="GO:0004633">
    <property type="term" value="F:phosphopantothenoylcysteine decarboxylase activity"/>
    <property type="evidence" value="ECO:0007669"/>
    <property type="project" value="UniProtKB-UniRule"/>
</dbReference>
<dbReference type="UniPathway" id="UPA00241">
    <property type="reaction ID" value="UER00353"/>
</dbReference>
<keyword evidence="3 4" id="KW-0285">Flavoprotein</keyword>
<evidence type="ECO:0000256" key="1">
    <source>
        <dbReference type="ARBA" id="ARBA00022793"/>
    </source>
</evidence>
<organism evidence="7 8">
    <name type="scientific">Prochlorococcus marinus str. GP2</name>
    <dbReference type="NCBI Taxonomy" id="59925"/>
    <lineage>
        <taxon>Bacteria</taxon>
        <taxon>Bacillati</taxon>
        <taxon>Cyanobacteriota</taxon>
        <taxon>Cyanophyceae</taxon>
        <taxon>Synechococcales</taxon>
        <taxon>Prochlorococcaceae</taxon>
        <taxon>Prochlorococcus</taxon>
    </lineage>
</organism>
<comment type="pathway">
    <text evidence="3 4">Cofactor biosynthesis; coenzyme A biosynthesis; CoA from (R)-pantothenate: step 2/5.</text>
</comment>
<evidence type="ECO:0000313" key="8">
    <source>
        <dbReference type="Proteomes" id="UP000030598"/>
    </source>
</evidence>
<dbReference type="GO" id="GO:0046872">
    <property type="term" value="F:metal ion binding"/>
    <property type="evidence" value="ECO:0007669"/>
    <property type="project" value="UniProtKB-KW"/>
</dbReference>
<protein>
    <recommendedName>
        <fullName evidence="3">Coenzyme A biosynthesis bifunctional protein CoaBC</fullName>
    </recommendedName>
    <alternativeName>
        <fullName evidence="3">DNA/pantothenate metabolism flavoprotein</fullName>
    </alternativeName>
    <alternativeName>
        <fullName evidence="3">Phosphopantothenoylcysteine synthetase/decarboxylase</fullName>
        <shortName evidence="3">PPCS-PPCDC</shortName>
    </alternativeName>
    <domain>
        <recommendedName>
            <fullName evidence="3">Phosphopantothenoylcysteine decarboxylase</fullName>
            <shortName evidence="3">PPC decarboxylase</shortName>
            <shortName evidence="3">PPC-DC</shortName>
            <ecNumber evidence="3">4.1.1.36</ecNumber>
        </recommendedName>
        <alternativeName>
            <fullName evidence="3">CoaC</fullName>
        </alternativeName>
    </domain>
    <domain>
        <recommendedName>
            <fullName evidence="3">Phosphopantothenate--cysteine ligase</fullName>
            <ecNumber evidence="3">6.3.2.5</ecNumber>
        </recommendedName>
        <alternativeName>
            <fullName evidence="3">CoaB</fullName>
        </alternativeName>
        <alternativeName>
            <fullName evidence="3">Phosphopantothenoylcysteine synthetase</fullName>
            <shortName evidence="3">PPC synthetase</shortName>
            <shortName evidence="3">PPC-S</shortName>
        </alternativeName>
    </domain>
</protein>
<dbReference type="Gene3D" id="3.40.50.1950">
    <property type="entry name" value="Flavin prenyltransferase-like"/>
    <property type="match status" value="1"/>
</dbReference>
<dbReference type="InterPro" id="IPR007085">
    <property type="entry name" value="DNA/pantothenate-metab_flavo_C"/>
</dbReference>
<keyword evidence="2 3" id="KW-0456">Lyase</keyword>
<dbReference type="HAMAP" id="MF_02225">
    <property type="entry name" value="CoaBC"/>
    <property type="match status" value="1"/>
</dbReference>
<comment type="caution">
    <text evidence="3">Lacks conserved residue(s) required for the propagation of feature annotation.</text>
</comment>
<dbReference type="PANTHER" id="PTHR14359">
    <property type="entry name" value="HOMO-OLIGOMERIC FLAVIN CONTAINING CYS DECARBOXYLASE FAMILY"/>
    <property type="match status" value="1"/>
</dbReference>
<dbReference type="NCBIfam" id="TIGR00521">
    <property type="entry name" value="coaBC_dfp"/>
    <property type="match status" value="1"/>
</dbReference>
<dbReference type="RefSeq" id="WP_032523994.1">
    <property type="nucleotide sequence ID" value="NZ_CP138934.1"/>
</dbReference>
<reference evidence="8" key="1">
    <citation type="journal article" date="2014" name="Sci. Data">
        <title>Genomes of diverse isolates of the marine cyanobacterium Prochlorococcus.</title>
        <authorList>
            <person name="Biller S."/>
            <person name="Berube P."/>
            <person name="Thompson J."/>
            <person name="Kelly L."/>
            <person name="Roggensack S."/>
            <person name="Awad L."/>
            <person name="Roache-Johnson K."/>
            <person name="Ding H."/>
            <person name="Giovannoni S.J."/>
            <person name="Moore L.R."/>
            <person name="Chisholm S.W."/>
        </authorList>
    </citation>
    <scope>NUCLEOTIDE SEQUENCE [LARGE SCALE GENOMIC DNA]</scope>
    <source>
        <strain evidence="8">GP2</strain>
    </source>
</reference>
<dbReference type="eggNOG" id="COG0452">
    <property type="taxonomic scope" value="Bacteria"/>
</dbReference>
<dbReference type="GO" id="GO:0015941">
    <property type="term" value="P:pantothenate catabolic process"/>
    <property type="evidence" value="ECO:0007669"/>
    <property type="project" value="InterPro"/>
</dbReference>
<comment type="function">
    <text evidence="4">Catalyzes two steps in the biosynthesis of coenzyme A. In the first step cysteine is conjugated to 4'-phosphopantothenate to form 4-phosphopantothenoylcysteine, in the latter compound is decarboxylated to form 4'-phosphopantotheine.</text>
</comment>
<dbReference type="InterPro" id="IPR035929">
    <property type="entry name" value="CoaB-like_sf"/>
</dbReference>
<dbReference type="Pfam" id="PF04127">
    <property type="entry name" value="DFP"/>
    <property type="match status" value="1"/>
</dbReference>
<dbReference type="STRING" id="59925.EU91_0400"/>
<evidence type="ECO:0000256" key="2">
    <source>
        <dbReference type="ARBA" id="ARBA00023239"/>
    </source>
</evidence>
<keyword evidence="3" id="KW-0460">Magnesium</keyword>
<evidence type="ECO:0000256" key="3">
    <source>
        <dbReference type="HAMAP-Rule" id="MF_02225"/>
    </source>
</evidence>
<feature type="domain" description="Flavoprotein" evidence="5">
    <location>
        <begin position="11"/>
        <end position="150"/>
    </location>
</feature>
<feature type="region of interest" description="Phosphopantothenoylcysteine decarboxylase" evidence="3">
    <location>
        <begin position="1"/>
        <end position="201"/>
    </location>
</feature>
<sequence length="418" mass="46503">MKTKNKDSKIKVLLLITGSIAAVRIPLLVSQLAKENYEIRCVLSKNAEKLIKPLSLSILSRNPCILEHDQWSDGQSTPLHIELGNWADILIIAPLTATTLAKWVTGNAEGLIPSILIANIKPIIVAPAMNTQMWLNKAVQKNYENLQNYENVLSLQPSEGLLACDAIGIGKIPPNDLIQLALEFIASHKQNEYRKDLLNKEILITGGCTSEKIDAARHITNKSSGAMGLLLSQVARFRGAQVKYVHGPLKIDKNLTDGIKRYEIETSVDLIRALNNEISNCDYFFMNAAVSDFKITSNTSAKIPKNQINAHLNQNFELVPDILKTISKSKKDNQVFVGFCAFTGSIEEARMTIKEKIIQKGCDYLFANPIDLEGQGFGFLAQNEGWLFDTNNMEHYINKTSKIDLANQLITQIISLKK</sequence>
<dbReference type="InterPro" id="IPR005252">
    <property type="entry name" value="CoaBC"/>
</dbReference>
<dbReference type="EC" id="4.1.1.36" evidence="3"/>
<keyword evidence="3 4" id="KW-0288">FMN</keyword>
<feature type="binding site" evidence="3">
    <location>
        <position position="360"/>
    </location>
    <ligand>
        <name>CTP</name>
        <dbReference type="ChEBI" id="CHEBI:37563"/>
    </ligand>
</feature>
<dbReference type="GO" id="GO:0004632">
    <property type="term" value="F:phosphopantothenate--cysteine ligase activity"/>
    <property type="evidence" value="ECO:0007669"/>
    <property type="project" value="UniProtKB-UniRule"/>
</dbReference>
<dbReference type="Gene3D" id="3.40.50.10300">
    <property type="entry name" value="CoaB-like"/>
    <property type="match status" value="1"/>
</dbReference>
<dbReference type="SUPFAM" id="SSF102645">
    <property type="entry name" value="CoaB-like"/>
    <property type="match status" value="1"/>
</dbReference>
<dbReference type="SUPFAM" id="SSF52507">
    <property type="entry name" value="Homo-oligomeric flavin-containing Cys decarboxylases, HFCD"/>
    <property type="match status" value="1"/>
</dbReference>
<accession>A0A0A1ZFW8</accession>
<dbReference type="Proteomes" id="UP000030598">
    <property type="component" value="Unassembled WGS sequence"/>
</dbReference>
<comment type="pathway">
    <text evidence="3 4">Cofactor biosynthesis; coenzyme A biosynthesis; CoA from (R)-pantothenate: step 3/5.</text>
</comment>
<dbReference type="InterPro" id="IPR003382">
    <property type="entry name" value="Flavoprotein"/>
</dbReference>
<keyword evidence="1 3" id="KW-0210">Decarboxylase</keyword>
<evidence type="ECO:0000259" key="6">
    <source>
        <dbReference type="Pfam" id="PF04127"/>
    </source>
</evidence>
<keyword evidence="3 4" id="KW-0436">Ligase</keyword>
<dbReference type="PANTHER" id="PTHR14359:SF6">
    <property type="entry name" value="PHOSPHOPANTOTHENOYLCYSTEINE DECARBOXYLASE"/>
    <property type="match status" value="1"/>
</dbReference>
<feature type="binding site" evidence="3">
    <location>
        <position position="339"/>
    </location>
    <ligand>
        <name>CTP</name>
        <dbReference type="ChEBI" id="CHEBI:37563"/>
    </ligand>
</feature>
<dbReference type="EC" id="6.3.2.5" evidence="3"/>
<feature type="binding site" evidence="3">
    <location>
        <begin position="320"/>
        <end position="323"/>
    </location>
    <ligand>
        <name>CTP</name>
        <dbReference type="ChEBI" id="CHEBI:37563"/>
    </ligand>
</feature>
<feature type="region of interest" description="Phosphopantothenate--cysteine ligase" evidence="3">
    <location>
        <begin position="202"/>
        <end position="418"/>
    </location>
</feature>
<feature type="active site" description="Proton donor" evidence="3">
    <location>
        <position position="164"/>
    </location>
</feature>
<dbReference type="GO" id="GO:0071513">
    <property type="term" value="C:phosphopantothenoylcysteine decarboxylase complex"/>
    <property type="evidence" value="ECO:0007669"/>
    <property type="project" value="TreeGrafter"/>
</dbReference>
<keyword evidence="3" id="KW-0479">Metal-binding</keyword>
<dbReference type="InterPro" id="IPR036551">
    <property type="entry name" value="Flavin_trans-like"/>
</dbReference>
<evidence type="ECO:0000313" key="7">
    <source>
        <dbReference type="EMBL" id="KGF88467.1"/>
    </source>
</evidence>
<dbReference type="Pfam" id="PF02441">
    <property type="entry name" value="Flavoprotein"/>
    <property type="match status" value="1"/>
</dbReference>
<dbReference type="OrthoDB" id="9802554at2"/>
<dbReference type="EMBL" id="JNAH01000003">
    <property type="protein sequence ID" value="KGF88467.1"/>
    <property type="molecule type" value="Genomic_DNA"/>
</dbReference>
<comment type="similarity">
    <text evidence="3 4">In the C-terminal section; belongs to the PPC synthetase family.</text>
</comment>
<evidence type="ECO:0000256" key="4">
    <source>
        <dbReference type="RuleBase" id="RU364078"/>
    </source>
</evidence>
<feature type="binding site" evidence="3">
    <location>
        <position position="356"/>
    </location>
    <ligand>
        <name>CTP</name>
        <dbReference type="ChEBI" id="CHEBI:37563"/>
    </ligand>
</feature>
<proteinExistence type="inferred from homology"/>
<feature type="domain" description="DNA/pantothenate metabolism flavoprotein C-terminal" evidence="6">
    <location>
        <begin position="199"/>
        <end position="415"/>
    </location>
</feature>
<comment type="similarity">
    <text evidence="3 4">In the N-terminal section; belongs to the HFCD (homo-oligomeric flavin containing Cys decarboxylase) superfamily.</text>
</comment>
<dbReference type="GO" id="GO:0015937">
    <property type="term" value="P:coenzyme A biosynthetic process"/>
    <property type="evidence" value="ECO:0007669"/>
    <property type="project" value="UniProtKB-UniRule"/>
</dbReference>
<dbReference type="AlphaFoldDB" id="A0A0A1ZFW8"/>
<comment type="catalytic activity">
    <reaction evidence="3 4">
        <text>(R)-4'-phosphopantothenate + L-cysteine + CTP = N-[(R)-4-phosphopantothenoyl]-L-cysteine + CMP + diphosphate + H(+)</text>
        <dbReference type="Rhea" id="RHEA:19397"/>
        <dbReference type="ChEBI" id="CHEBI:10986"/>
        <dbReference type="ChEBI" id="CHEBI:15378"/>
        <dbReference type="ChEBI" id="CHEBI:33019"/>
        <dbReference type="ChEBI" id="CHEBI:35235"/>
        <dbReference type="ChEBI" id="CHEBI:37563"/>
        <dbReference type="ChEBI" id="CHEBI:59458"/>
        <dbReference type="ChEBI" id="CHEBI:60377"/>
        <dbReference type="EC" id="6.3.2.5"/>
    </reaction>
</comment>